<feature type="transmembrane region" description="Helical" evidence="1">
    <location>
        <begin position="176"/>
        <end position="199"/>
    </location>
</feature>
<comment type="caution">
    <text evidence="2">The sequence shown here is derived from an EMBL/GenBank/DDBJ whole genome shotgun (WGS) entry which is preliminary data.</text>
</comment>
<keyword evidence="1" id="KW-1133">Transmembrane helix</keyword>
<reference evidence="2 3" key="1">
    <citation type="submission" date="2018-01" db="EMBL/GenBank/DDBJ databases">
        <title>Denitrification phenotypes of diverse strains of Pseudomonas stutzeri.</title>
        <authorList>
            <person name="Milligan D.A."/>
            <person name="Bergaust L."/>
            <person name="Bakken L.R."/>
            <person name="Frostegard A."/>
        </authorList>
    </citation>
    <scope>NUCLEOTIDE SEQUENCE [LARGE SCALE GENOMIC DNA]</scope>
    <source>
        <strain evidence="2 3">24a75</strain>
    </source>
</reference>
<dbReference type="AlphaFoldDB" id="A0A2N8TAC7"/>
<organism evidence="2 3">
    <name type="scientific">Stutzerimonas stutzeri</name>
    <name type="common">Pseudomonas stutzeri</name>
    <dbReference type="NCBI Taxonomy" id="316"/>
    <lineage>
        <taxon>Bacteria</taxon>
        <taxon>Pseudomonadati</taxon>
        <taxon>Pseudomonadota</taxon>
        <taxon>Gammaproteobacteria</taxon>
        <taxon>Pseudomonadales</taxon>
        <taxon>Pseudomonadaceae</taxon>
        <taxon>Stutzerimonas</taxon>
    </lineage>
</organism>
<feature type="transmembrane region" description="Helical" evidence="1">
    <location>
        <begin position="310"/>
        <end position="329"/>
    </location>
</feature>
<feature type="transmembrane region" description="Helical" evidence="1">
    <location>
        <begin position="92"/>
        <end position="110"/>
    </location>
</feature>
<feature type="transmembrane region" description="Helical" evidence="1">
    <location>
        <begin position="341"/>
        <end position="362"/>
    </location>
</feature>
<evidence type="ECO:0000256" key="1">
    <source>
        <dbReference type="SAM" id="Phobius"/>
    </source>
</evidence>
<dbReference type="Pfam" id="PF05940">
    <property type="entry name" value="NnrS"/>
    <property type="match status" value="1"/>
</dbReference>
<feature type="transmembrane region" description="Helical" evidence="1">
    <location>
        <begin position="62"/>
        <end position="80"/>
    </location>
</feature>
<accession>A0A2N8TAC7</accession>
<evidence type="ECO:0000313" key="2">
    <source>
        <dbReference type="EMBL" id="PNG11698.1"/>
    </source>
</evidence>
<dbReference type="RefSeq" id="WP_102893311.1">
    <property type="nucleotide sequence ID" value="NZ_JAMOHU010000012.1"/>
</dbReference>
<evidence type="ECO:0000313" key="3">
    <source>
        <dbReference type="Proteomes" id="UP000236023"/>
    </source>
</evidence>
<gene>
    <name evidence="2" type="ORF">CXK94_03700</name>
</gene>
<keyword evidence="1" id="KW-0812">Transmembrane</keyword>
<name>A0A2N8TAC7_STUST</name>
<feature type="transmembrane region" description="Helical" evidence="1">
    <location>
        <begin position="225"/>
        <end position="242"/>
    </location>
</feature>
<protein>
    <submittedName>
        <fullName evidence="2">NnrS family protein</fullName>
    </submittedName>
</protein>
<proteinExistence type="predicted"/>
<sequence>MLTTVTRRLAAWPLLLCSFRPLFLVSVLLAVLGVALWLGFLGFGLALPAVPGGPLVWHAHELLLGFGLAAVAGFVLTAVPEFTASAAFGRRVGLGFVALWLAARLCFWLSGVLGPWPAALGNVAFALALPVLLTPRLLGDPLRRQYGFFGGLGALALVTAGFHLDVLAGHYPMRWLHAGVGVMMVLIVVAMSRISMRILNDAIQARRDRGHEVDEDYRARPPRRNLAIVCIALFSLGEWLALPVALNGWLALAAAAAMLNLLNDWHIGRALFERWSLMLYSVYWLMALGYATLGISLLANGVASSAGRHLLTLGAMGVSILAVLCIAGRTHSGHALDQRRWVPLAAALLVLAALLRAGAGLPGAPAQVLTLLAGLGWLTAFALALRYLAPIWLSPRPDGGQGCEEPLSEDNAPGCR</sequence>
<feature type="transmembrane region" description="Helical" evidence="1">
    <location>
        <begin position="146"/>
        <end position="164"/>
    </location>
</feature>
<feature type="transmembrane region" description="Helical" evidence="1">
    <location>
        <begin position="277"/>
        <end position="298"/>
    </location>
</feature>
<feature type="transmembrane region" description="Helical" evidence="1">
    <location>
        <begin position="21"/>
        <end position="50"/>
    </location>
</feature>
<keyword evidence="1" id="KW-0472">Membrane</keyword>
<dbReference type="InterPro" id="IPR010266">
    <property type="entry name" value="NnrS"/>
</dbReference>
<feature type="transmembrane region" description="Helical" evidence="1">
    <location>
        <begin position="116"/>
        <end position="134"/>
    </location>
</feature>
<dbReference type="Proteomes" id="UP000236023">
    <property type="component" value="Unassembled WGS sequence"/>
</dbReference>
<feature type="transmembrane region" description="Helical" evidence="1">
    <location>
        <begin position="368"/>
        <end position="389"/>
    </location>
</feature>
<dbReference type="EMBL" id="POUT01000001">
    <property type="protein sequence ID" value="PNG11698.1"/>
    <property type="molecule type" value="Genomic_DNA"/>
</dbReference>